<dbReference type="PANTHER" id="PTHR48079:SF6">
    <property type="entry name" value="NAD(P)-BINDING DOMAIN-CONTAINING PROTEIN-RELATED"/>
    <property type="match status" value="1"/>
</dbReference>
<dbReference type="InterPro" id="IPR051783">
    <property type="entry name" value="NAD(P)-dependent_oxidoreduct"/>
</dbReference>
<name>A0A4R2PQG0_RHOSA</name>
<feature type="domain" description="NAD-dependent epimerase/dehydratase" evidence="1">
    <location>
        <begin position="16"/>
        <end position="252"/>
    </location>
</feature>
<protein>
    <submittedName>
        <fullName evidence="2">Nucleoside-diphosphate-sugar epimerase</fullName>
    </submittedName>
</protein>
<evidence type="ECO:0000313" key="2">
    <source>
        <dbReference type="EMBL" id="TCP38010.1"/>
    </source>
</evidence>
<evidence type="ECO:0000313" key="3">
    <source>
        <dbReference type="Proteomes" id="UP000295399"/>
    </source>
</evidence>
<organism evidence="2 3">
    <name type="scientific">Rhodothalassium salexigens DSM 2132</name>
    <dbReference type="NCBI Taxonomy" id="1188247"/>
    <lineage>
        <taxon>Bacteria</taxon>
        <taxon>Pseudomonadati</taxon>
        <taxon>Pseudomonadota</taxon>
        <taxon>Alphaproteobacteria</taxon>
        <taxon>Rhodothalassiales</taxon>
        <taxon>Rhodothalassiaceae</taxon>
        <taxon>Rhodothalassium</taxon>
    </lineage>
</organism>
<dbReference type="Proteomes" id="UP000295399">
    <property type="component" value="Unassembled WGS sequence"/>
</dbReference>
<dbReference type="PANTHER" id="PTHR48079">
    <property type="entry name" value="PROTEIN YEEZ"/>
    <property type="match status" value="1"/>
</dbReference>
<dbReference type="EMBL" id="SLXO01000002">
    <property type="protein sequence ID" value="TCP38010.1"/>
    <property type="molecule type" value="Genomic_DNA"/>
</dbReference>
<dbReference type="AlphaFoldDB" id="A0A4R2PQG0"/>
<dbReference type="InterPro" id="IPR036291">
    <property type="entry name" value="NAD(P)-bd_dom_sf"/>
</dbReference>
<dbReference type="InterPro" id="IPR001509">
    <property type="entry name" value="Epimerase_deHydtase"/>
</dbReference>
<dbReference type="Pfam" id="PF01370">
    <property type="entry name" value="Epimerase"/>
    <property type="match status" value="1"/>
</dbReference>
<comment type="caution">
    <text evidence="2">The sequence shown here is derived from an EMBL/GenBank/DDBJ whole genome shotgun (WGS) entry which is preliminary data.</text>
</comment>
<dbReference type="SUPFAM" id="SSF51735">
    <property type="entry name" value="NAD(P)-binding Rossmann-fold domains"/>
    <property type="match status" value="1"/>
</dbReference>
<dbReference type="GO" id="GO:0005737">
    <property type="term" value="C:cytoplasm"/>
    <property type="evidence" value="ECO:0007669"/>
    <property type="project" value="TreeGrafter"/>
</dbReference>
<reference evidence="2 3" key="1">
    <citation type="submission" date="2019-03" db="EMBL/GenBank/DDBJ databases">
        <title>Genomic Encyclopedia of Type Strains, Phase IV (KMG-IV): sequencing the most valuable type-strain genomes for metagenomic binning, comparative biology and taxonomic classification.</title>
        <authorList>
            <person name="Goeker M."/>
        </authorList>
    </citation>
    <scope>NUCLEOTIDE SEQUENCE [LARGE SCALE GENOMIC DNA]</scope>
    <source>
        <strain evidence="2 3">DSM 2132</strain>
    </source>
</reference>
<dbReference type="Gene3D" id="3.40.50.720">
    <property type="entry name" value="NAD(P)-binding Rossmann-like Domain"/>
    <property type="match status" value="1"/>
</dbReference>
<accession>A0A4R2PQG0</accession>
<gene>
    <name evidence="2" type="ORF">EV659_102421</name>
</gene>
<dbReference type="GO" id="GO:0004029">
    <property type="term" value="F:aldehyde dehydrogenase (NAD+) activity"/>
    <property type="evidence" value="ECO:0007669"/>
    <property type="project" value="TreeGrafter"/>
</dbReference>
<proteinExistence type="predicted"/>
<dbReference type="RefSeq" id="WP_132707655.1">
    <property type="nucleotide sequence ID" value="NZ_JACIGF010000002.1"/>
</dbReference>
<sequence>MTVAAPPLRPGDTLALTGATGIVGRFVEAMAAAEGWRVRALARPASDRTGFAGPVHWIEGSFDDPAAQAALIDGAQALVHAGFAHLPGRYRGGEGDDPLGFIDTNLGASLALLERARAAGVARAVVLSSRAVIARRVPGRSAGGTVDEDHPTNPDTRYGAVKAALEAFVQAWGQGAAGKPWCVAGLRATGVYGLVHPARRTKWRDGIAAIAQGQPWPLVRGGTEVHGADLGEAVRLLLSAPAAQVAGRVFNLSDLYVTSRDVARIVQRLTGAAGPLPDTPATLPQVVLATDRIEALGLRLGGWPRLEATVTQILDSLGTSDHTRPNGTP</sequence>
<dbReference type="OrthoDB" id="9814124at2"/>
<keyword evidence="3" id="KW-1185">Reference proteome</keyword>
<dbReference type="InParanoid" id="A0A4R2PQG0"/>
<evidence type="ECO:0000259" key="1">
    <source>
        <dbReference type="Pfam" id="PF01370"/>
    </source>
</evidence>